<evidence type="ECO:0000259" key="1">
    <source>
        <dbReference type="PROSITE" id="PS50234"/>
    </source>
</evidence>
<evidence type="ECO:0000313" key="3">
    <source>
        <dbReference type="Proteomes" id="UP000288716"/>
    </source>
</evidence>
<gene>
    <name evidence="2" type="ORF">B4U80_01744</name>
</gene>
<proteinExistence type="predicted"/>
<dbReference type="OrthoDB" id="10054666at2759"/>
<name>A0A443SAG8_9ACAR</name>
<dbReference type="GO" id="GO:0005891">
    <property type="term" value="C:voltage-gated calcium channel complex"/>
    <property type="evidence" value="ECO:0007669"/>
    <property type="project" value="TreeGrafter"/>
</dbReference>
<dbReference type="GO" id="GO:0005245">
    <property type="term" value="F:voltage-gated calcium channel activity"/>
    <property type="evidence" value="ECO:0007669"/>
    <property type="project" value="TreeGrafter"/>
</dbReference>
<dbReference type="PANTHER" id="PTHR10166:SF37">
    <property type="entry name" value="STOLID, ISOFORM H"/>
    <property type="match status" value="1"/>
</dbReference>
<dbReference type="SUPFAM" id="SSF53300">
    <property type="entry name" value="vWA-like"/>
    <property type="match status" value="1"/>
</dbReference>
<organism evidence="2 3">
    <name type="scientific">Leptotrombidium deliense</name>
    <dbReference type="NCBI Taxonomy" id="299467"/>
    <lineage>
        <taxon>Eukaryota</taxon>
        <taxon>Metazoa</taxon>
        <taxon>Ecdysozoa</taxon>
        <taxon>Arthropoda</taxon>
        <taxon>Chelicerata</taxon>
        <taxon>Arachnida</taxon>
        <taxon>Acari</taxon>
        <taxon>Acariformes</taxon>
        <taxon>Trombidiformes</taxon>
        <taxon>Prostigmata</taxon>
        <taxon>Anystina</taxon>
        <taxon>Parasitengona</taxon>
        <taxon>Trombiculoidea</taxon>
        <taxon>Trombiculidae</taxon>
        <taxon>Leptotrombidium</taxon>
    </lineage>
</organism>
<dbReference type="InterPro" id="IPR036465">
    <property type="entry name" value="vWFA_dom_sf"/>
</dbReference>
<dbReference type="SMART" id="SM00327">
    <property type="entry name" value="VWA"/>
    <property type="match status" value="1"/>
</dbReference>
<dbReference type="AlphaFoldDB" id="A0A443SAG8"/>
<dbReference type="VEuPathDB" id="VectorBase:LDEU007534"/>
<dbReference type="PROSITE" id="PS50234">
    <property type="entry name" value="VWFA"/>
    <property type="match status" value="1"/>
</dbReference>
<protein>
    <submittedName>
        <fullName evidence="2">Voltage-dependent calcium channel subunit alpha-2/delta-3-like protein</fullName>
    </submittedName>
</protein>
<dbReference type="InterPro" id="IPR051173">
    <property type="entry name" value="Ca_channel_alpha-2/delta"/>
</dbReference>
<dbReference type="Proteomes" id="UP000288716">
    <property type="component" value="Unassembled WGS sequence"/>
</dbReference>
<dbReference type="Gene3D" id="3.40.50.410">
    <property type="entry name" value="von Willebrand factor, type A domain"/>
    <property type="match status" value="1"/>
</dbReference>
<evidence type="ECO:0000313" key="2">
    <source>
        <dbReference type="EMBL" id="RWS24507.1"/>
    </source>
</evidence>
<dbReference type="PANTHER" id="PTHR10166">
    <property type="entry name" value="VOLTAGE-DEPENDENT CALCIUM CHANNEL SUBUNIT ALPHA-2/DELTA-RELATED"/>
    <property type="match status" value="1"/>
</dbReference>
<feature type="domain" description="VWFA" evidence="1">
    <location>
        <begin position="6"/>
        <end position="190"/>
    </location>
</feature>
<keyword evidence="3" id="KW-1185">Reference proteome</keyword>
<sequence>MLQCYQINICFNSSTKIGNNKEISRNVVTNILDSLTEDDYVTILAFANNVTPIAECFGNKLVQSNPQNIRIFKENLEYFETYQKANFSIALIEAFEILQFANRSKLGAQCNQAIMIVTSGEDGDYDSLFQQYVAPFAQYNYPRIPIRVFTYQIGKESQNEVSDDMACKNRGYAFNVPSMADVREQVHKYVPIMSRPIVLSATRPFVYTSVYTDLRVSISAVI</sequence>
<dbReference type="Pfam" id="PF00092">
    <property type="entry name" value="VWA"/>
    <property type="match status" value="1"/>
</dbReference>
<dbReference type="InterPro" id="IPR002035">
    <property type="entry name" value="VWF_A"/>
</dbReference>
<accession>A0A443SAG8</accession>
<dbReference type="STRING" id="299467.A0A443SAG8"/>
<dbReference type="EMBL" id="NCKV01004788">
    <property type="protein sequence ID" value="RWS24507.1"/>
    <property type="molecule type" value="Genomic_DNA"/>
</dbReference>
<reference evidence="2 3" key="1">
    <citation type="journal article" date="2018" name="Gigascience">
        <title>Genomes of trombidid mites reveal novel predicted allergens and laterally-transferred genes associated with secondary metabolism.</title>
        <authorList>
            <person name="Dong X."/>
            <person name="Chaisiri K."/>
            <person name="Xia D."/>
            <person name="Armstrong S.D."/>
            <person name="Fang Y."/>
            <person name="Donnelly M.J."/>
            <person name="Kadowaki T."/>
            <person name="McGarry J.W."/>
            <person name="Darby A.C."/>
            <person name="Makepeace B.L."/>
        </authorList>
    </citation>
    <scope>NUCLEOTIDE SEQUENCE [LARGE SCALE GENOMIC DNA]</scope>
    <source>
        <strain evidence="2">UoL-UT</strain>
    </source>
</reference>
<comment type="caution">
    <text evidence="2">The sequence shown here is derived from an EMBL/GenBank/DDBJ whole genome shotgun (WGS) entry which is preliminary data.</text>
</comment>